<keyword evidence="5 9" id="KW-0798">TonB box</keyword>
<evidence type="ECO:0000259" key="11">
    <source>
        <dbReference type="Pfam" id="PF07715"/>
    </source>
</evidence>
<gene>
    <name evidence="12" type="ORF">ABVV53_05745</name>
</gene>
<comment type="similarity">
    <text evidence="8 9">Belongs to the TonB-dependent receptor family.</text>
</comment>
<sequence>MRRIVSPRAGLRSGAGAGSIAISLAIAANCSPAAAQVSVEDGRDAQTQVLEQRTVGSSANISSESPVDSEIVVTGTLLRGATPVGSNVIALGAQAIATTGATTANELLATIPQVSNYFNDVPTADLGIAVNQIQIARPNIRNISPPNAASSGTLILVDGHRIASSGVRQASVDPEAIPTGAIERVEVATEGGSATYGADAVAGVINFITRRRFDGLKVDARYGIADDYWQTDASVTTGKDWGTGSAYISYTFTKSDALFGRDRDFIRGVSYAAEPYVPLGRECDAPNLSINTVFVPANATLSSVNYAAPGFTRNTFNACDTVRDSTIVPAAERHGAFAGLFQNLDDTTTVDIRAFYSRRTTKSSDTFRGVVNMAATNPFYVLPAGVNPAPSGGAIAQRQAVSFSFGPAVGRDTRHARTLTEVWGFNAELKKELNDDWQVRALGNFSGSNTAFQSPGASTPRLNAAGRSDDPATAINPYDIASTNPALIADLLDNEIAGQARDTLIDLRAIAEGRLTTLPGGEVRMALGYEFMRDEFQQRYQTDIRRDTLGTFPFSIYNRNVHSVFGEVQVPLVGADNAGGIVRSFIVSASGRYDSYSDFGDTFNPKFGATLKPLDWLSFRGNWGTSFTAPTPLDQLGSLQNQINSFNFVAFRRPGETPTPGSFTLALQGSQPDLQPQKADTWSVGFDADPPAIPGLHASVSYYNVKFKDLLATPSPNATIFTNFPNNITTNITGLSPAQLRAFAALAPNGAAVVEPLIAAGTRVYEVVDFRTANFGSLKVSGLDFALSYRHETGFGSVDLGANGNYQLKRKEQASADAPVVDVLRTENPKLRLQTIGGMTIGRTRLQATWNHTGGYDIEPTASIPVQDRVGAFNTVDLFVKYDIPGKSALLSNLSFSLNVRNVLNEEPPILRRNNPNENGYANGFTLGRLFILGVSKQF</sequence>
<dbReference type="InterPro" id="IPR037066">
    <property type="entry name" value="Plug_dom_sf"/>
</dbReference>
<protein>
    <submittedName>
        <fullName evidence="12">TonB-dependent receptor</fullName>
    </submittedName>
</protein>
<dbReference type="Gene3D" id="2.170.130.10">
    <property type="entry name" value="TonB-dependent receptor, plug domain"/>
    <property type="match status" value="1"/>
</dbReference>
<evidence type="ECO:0000256" key="4">
    <source>
        <dbReference type="ARBA" id="ARBA00022692"/>
    </source>
</evidence>
<dbReference type="Pfam" id="PF00593">
    <property type="entry name" value="TonB_dep_Rec_b-barrel"/>
    <property type="match status" value="1"/>
</dbReference>
<dbReference type="EMBL" id="JBEWLY010000008">
    <property type="protein sequence ID" value="MET1754962.1"/>
    <property type="molecule type" value="Genomic_DNA"/>
</dbReference>
<dbReference type="PANTHER" id="PTHR47234:SF1">
    <property type="entry name" value="TONB-DEPENDENT RECEPTOR"/>
    <property type="match status" value="1"/>
</dbReference>
<dbReference type="Proteomes" id="UP001548713">
    <property type="component" value="Unassembled WGS sequence"/>
</dbReference>
<dbReference type="SUPFAM" id="SSF56935">
    <property type="entry name" value="Porins"/>
    <property type="match status" value="1"/>
</dbReference>
<comment type="caution">
    <text evidence="12">The sequence shown here is derived from an EMBL/GenBank/DDBJ whole genome shotgun (WGS) entry which is preliminary data.</text>
</comment>
<comment type="subcellular location">
    <subcellularLocation>
        <location evidence="1 8">Cell outer membrane</location>
        <topology evidence="1 8">Multi-pass membrane protein</topology>
    </subcellularLocation>
</comment>
<keyword evidence="7 8" id="KW-0998">Cell outer membrane</keyword>
<evidence type="ECO:0000256" key="5">
    <source>
        <dbReference type="ARBA" id="ARBA00023077"/>
    </source>
</evidence>
<name>A0ABV2CZD7_9SPHN</name>
<keyword evidence="2 8" id="KW-0813">Transport</keyword>
<dbReference type="InterPro" id="IPR000531">
    <property type="entry name" value="Beta-barrel_TonB"/>
</dbReference>
<keyword evidence="4 8" id="KW-0812">Transmembrane</keyword>
<evidence type="ECO:0000256" key="2">
    <source>
        <dbReference type="ARBA" id="ARBA00022448"/>
    </source>
</evidence>
<feature type="domain" description="TonB-dependent receptor plug" evidence="11">
    <location>
        <begin position="86"/>
        <end position="204"/>
    </location>
</feature>
<reference evidence="12 13" key="1">
    <citation type="submission" date="2024-07" db="EMBL/GenBank/DDBJ databases">
        <title>Novosphingobium kalidii RD2P27.</title>
        <authorList>
            <person name="Sun J.-Q."/>
        </authorList>
    </citation>
    <scope>NUCLEOTIDE SEQUENCE [LARGE SCALE GENOMIC DNA]</scope>
    <source>
        <strain evidence="12 13">RD2P27</strain>
    </source>
</reference>
<organism evidence="12 13">
    <name type="scientific">Novosphingobium kalidii</name>
    <dbReference type="NCBI Taxonomy" id="3230299"/>
    <lineage>
        <taxon>Bacteria</taxon>
        <taxon>Pseudomonadati</taxon>
        <taxon>Pseudomonadota</taxon>
        <taxon>Alphaproteobacteria</taxon>
        <taxon>Sphingomonadales</taxon>
        <taxon>Sphingomonadaceae</taxon>
        <taxon>Novosphingobium</taxon>
    </lineage>
</organism>
<dbReference type="InterPro" id="IPR039426">
    <property type="entry name" value="TonB-dep_rcpt-like"/>
</dbReference>
<dbReference type="InterPro" id="IPR036942">
    <property type="entry name" value="Beta-barrel_TonB_sf"/>
</dbReference>
<feature type="domain" description="TonB-dependent receptor-like beta-barrel" evidence="10">
    <location>
        <begin position="410"/>
        <end position="903"/>
    </location>
</feature>
<evidence type="ECO:0000313" key="13">
    <source>
        <dbReference type="Proteomes" id="UP001548713"/>
    </source>
</evidence>
<evidence type="ECO:0000256" key="6">
    <source>
        <dbReference type="ARBA" id="ARBA00023136"/>
    </source>
</evidence>
<keyword evidence="13" id="KW-1185">Reference proteome</keyword>
<evidence type="ECO:0000313" key="12">
    <source>
        <dbReference type="EMBL" id="MET1754962.1"/>
    </source>
</evidence>
<proteinExistence type="inferred from homology"/>
<evidence type="ECO:0000256" key="3">
    <source>
        <dbReference type="ARBA" id="ARBA00022452"/>
    </source>
</evidence>
<keyword evidence="3 8" id="KW-1134">Transmembrane beta strand</keyword>
<accession>A0ABV2CZD7</accession>
<dbReference type="Pfam" id="PF07715">
    <property type="entry name" value="Plug"/>
    <property type="match status" value="1"/>
</dbReference>
<keyword evidence="12" id="KW-0675">Receptor</keyword>
<evidence type="ECO:0000256" key="7">
    <source>
        <dbReference type="ARBA" id="ARBA00023237"/>
    </source>
</evidence>
<dbReference type="PROSITE" id="PS52016">
    <property type="entry name" value="TONB_DEPENDENT_REC_3"/>
    <property type="match status" value="1"/>
</dbReference>
<dbReference type="RefSeq" id="WP_353983411.1">
    <property type="nucleotide sequence ID" value="NZ_JBEWLY010000008.1"/>
</dbReference>
<dbReference type="PANTHER" id="PTHR47234">
    <property type="match status" value="1"/>
</dbReference>
<evidence type="ECO:0000259" key="10">
    <source>
        <dbReference type="Pfam" id="PF00593"/>
    </source>
</evidence>
<dbReference type="Gene3D" id="2.40.170.20">
    <property type="entry name" value="TonB-dependent receptor, beta-barrel domain"/>
    <property type="match status" value="1"/>
</dbReference>
<evidence type="ECO:0000256" key="9">
    <source>
        <dbReference type="RuleBase" id="RU003357"/>
    </source>
</evidence>
<keyword evidence="6 8" id="KW-0472">Membrane</keyword>
<dbReference type="InterPro" id="IPR012910">
    <property type="entry name" value="Plug_dom"/>
</dbReference>
<evidence type="ECO:0000256" key="8">
    <source>
        <dbReference type="PROSITE-ProRule" id="PRU01360"/>
    </source>
</evidence>
<evidence type="ECO:0000256" key="1">
    <source>
        <dbReference type="ARBA" id="ARBA00004571"/>
    </source>
</evidence>